<reference evidence="3 4" key="1">
    <citation type="submission" date="2009-01" db="EMBL/GenBank/DDBJ databases">
        <title>Complete sequence of chromosome of Methylobacterium nodulans ORS 2060.</title>
        <authorList>
            <consortium name="US DOE Joint Genome Institute"/>
            <person name="Lucas S."/>
            <person name="Copeland A."/>
            <person name="Lapidus A."/>
            <person name="Glavina del Rio T."/>
            <person name="Dalin E."/>
            <person name="Tice H."/>
            <person name="Bruce D."/>
            <person name="Goodwin L."/>
            <person name="Pitluck S."/>
            <person name="Sims D."/>
            <person name="Brettin T."/>
            <person name="Detter J.C."/>
            <person name="Han C."/>
            <person name="Larimer F."/>
            <person name="Land M."/>
            <person name="Hauser L."/>
            <person name="Kyrpides N."/>
            <person name="Ivanova N."/>
            <person name="Marx C.J."/>
            <person name="Richardson P."/>
        </authorList>
    </citation>
    <scope>NUCLEOTIDE SEQUENCE [LARGE SCALE GENOMIC DNA]</scope>
    <source>
        <strain evidence="4">LMG 21967 / CNCM I-2342 / ORS 2060</strain>
    </source>
</reference>
<evidence type="ECO:0000313" key="4">
    <source>
        <dbReference type="Proteomes" id="UP000008207"/>
    </source>
</evidence>
<dbReference type="Proteomes" id="UP000008207">
    <property type="component" value="Chromosome"/>
</dbReference>
<gene>
    <name evidence="3" type="ordered locus">Mnod_1305</name>
</gene>
<dbReference type="PRINTS" id="PR01438">
    <property type="entry name" value="UNVRSLSTRESS"/>
</dbReference>
<dbReference type="RefSeq" id="WP_015928001.1">
    <property type="nucleotide sequence ID" value="NC_011894.1"/>
</dbReference>
<sequence length="287" mass="30301">MPMRCLLVPTGPDTDPRPRLDLALRLSDRLKAHIALTILCPSAEDVLASIPEVAIAAGVTRERLEQETREAIEAARIAFDAWCAGADVVNRPADDICPGLEDASFTVRLGPIDASLARAGRLSDLILVDRPDWSDPFAAVAFDTAVFATGRPTLVVPPAPPPADPLRKVLIAWNDSLEGARAVAQAMPLLQAAGAVAIFCAPRRDETRSAASDLAAYLARHGIAAEVLAAPDPSRAVGAALLETASAVGANLIVMGAYTHSRVRQFFLGGVTRHVLDHADVPVLMAH</sequence>
<dbReference type="KEGG" id="mno:Mnod_1305"/>
<evidence type="ECO:0000259" key="2">
    <source>
        <dbReference type="Pfam" id="PF00582"/>
    </source>
</evidence>
<dbReference type="CDD" id="cd00293">
    <property type="entry name" value="USP-like"/>
    <property type="match status" value="1"/>
</dbReference>
<dbReference type="eggNOG" id="COG0589">
    <property type="taxonomic scope" value="Bacteria"/>
</dbReference>
<dbReference type="AlphaFoldDB" id="B8IKU8"/>
<evidence type="ECO:0000313" key="3">
    <source>
        <dbReference type="EMBL" id="ACL56305.1"/>
    </source>
</evidence>
<feature type="domain" description="UspA" evidence="2">
    <location>
        <begin position="237"/>
        <end position="286"/>
    </location>
</feature>
<dbReference type="STRING" id="460265.Mnod_1305"/>
<dbReference type="OrthoDB" id="9804721at2"/>
<accession>B8IKU8</accession>
<evidence type="ECO:0000256" key="1">
    <source>
        <dbReference type="ARBA" id="ARBA00008791"/>
    </source>
</evidence>
<dbReference type="Pfam" id="PF00582">
    <property type="entry name" value="Usp"/>
    <property type="match status" value="1"/>
</dbReference>
<dbReference type="InterPro" id="IPR006016">
    <property type="entry name" value="UspA"/>
</dbReference>
<dbReference type="SUPFAM" id="SSF52402">
    <property type="entry name" value="Adenine nucleotide alpha hydrolases-like"/>
    <property type="match status" value="1"/>
</dbReference>
<proteinExistence type="inferred from homology"/>
<dbReference type="Gene3D" id="3.40.50.12370">
    <property type="match status" value="1"/>
</dbReference>
<organism evidence="3 4">
    <name type="scientific">Methylobacterium nodulans (strain LMG 21967 / CNCM I-2342 / ORS 2060)</name>
    <dbReference type="NCBI Taxonomy" id="460265"/>
    <lineage>
        <taxon>Bacteria</taxon>
        <taxon>Pseudomonadati</taxon>
        <taxon>Pseudomonadota</taxon>
        <taxon>Alphaproteobacteria</taxon>
        <taxon>Hyphomicrobiales</taxon>
        <taxon>Methylobacteriaceae</taxon>
        <taxon>Methylobacterium</taxon>
    </lineage>
</organism>
<name>B8IKU8_METNO</name>
<dbReference type="EMBL" id="CP001349">
    <property type="protein sequence ID" value="ACL56305.1"/>
    <property type="molecule type" value="Genomic_DNA"/>
</dbReference>
<dbReference type="HOGENOM" id="CLU_049301_5_0_5"/>
<protein>
    <submittedName>
        <fullName evidence="3">UspA domain protein</fullName>
    </submittedName>
</protein>
<dbReference type="PANTHER" id="PTHR46268">
    <property type="entry name" value="STRESS RESPONSE PROTEIN NHAX"/>
    <property type="match status" value="1"/>
</dbReference>
<dbReference type="InterPro" id="IPR006015">
    <property type="entry name" value="Universal_stress_UspA"/>
</dbReference>
<keyword evidence="4" id="KW-1185">Reference proteome</keyword>
<dbReference type="PANTHER" id="PTHR46268:SF15">
    <property type="entry name" value="UNIVERSAL STRESS PROTEIN HP_0031"/>
    <property type="match status" value="1"/>
</dbReference>
<comment type="similarity">
    <text evidence="1">Belongs to the universal stress protein A family.</text>
</comment>